<keyword evidence="11 18" id="KW-0460">Magnesium</keyword>
<feature type="binding site" evidence="19">
    <location>
        <position position="183"/>
    </location>
    <ligand>
        <name>Mg(2+)</name>
        <dbReference type="ChEBI" id="CHEBI:18420"/>
    </ligand>
</feature>
<dbReference type="PANTHER" id="PTHR30040">
    <property type="entry name" value="THIAMINE BIOSYNTHESIS LIPOPROTEIN APBE"/>
    <property type="match status" value="1"/>
</dbReference>
<proteinExistence type="inferred from homology"/>
<evidence type="ECO:0000256" key="9">
    <source>
        <dbReference type="ARBA" id="ARBA00022729"/>
    </source>
</evidence>
<evidence type="ECO:0000256" key="6">
    <source>
        <dbReference type="ARBA" id="ARBA00022630"/>
    </source>
</evidence>
<evidence type="ECO:0000256" key="11">
    <source>
        <dbReference type="ARBA" id="ARBA00022842"/>
    </source>
</evidence>
<keyword evidence="12" id="KW-0472">Membrane</keyword>
<evidence type="ECO:0000256" key="8">
    <source>
        <dbReference type="ARBA" id="ARBA00022723"/>
    </source>
</evidence>
<evidence type="ECO:0000313" key="21">
    <source>
        <dbReference type="EMBL" id="GHD30136.1"/>
    </source>
</evidence>
<keyword evidence="8 18" id="KW-0479">Metal-binding</keyword>
<keyword evidence="4" id="KW-1003">Cell membrane</keyword>
<dbReference type="SUPFAM" id="SSF143631">
    <property type="entry name" value="ApbE-like"/>
    <property type="match status" value="1"/>
</dbReference>
<evidence type="ECO:0000256" key="13">
    <source>
        <dbReference type="ARBA" id="ARBA00023139"/>
    </source>
</evidence>
<evidence type="ECO:0000256" key="15">
    <source>
        <dbReference type="ARBA" id="ARBA00031306"/>
    </source>
</evidence>
<feature type="binding site" evidence="19">
    <location>
        <position position="301"/>
    </location>
    <ligand>
        <name>Mg(2+)</name>
        <dbReference type="ChEBI" id="CHEBI:18420"/>
    </ligand>
</feature>
<keyword evidence="5 20" id="KW-0997">Cell inner membrane</keyword>
<comment type="function">
    <text evidence="20">Flavin transferase that catalyzes the transfer of the FMN moiety of FAD and its covalent binding to the hydroxyl group of a threonine residue in a target flavoprotein.</text>
</comment>
<evidence type="ECO:0000256" key="14">
    <source>
        <dbReference type="ARBA" id="ARBA00023288"/>
    </source>
</evidence>
<keyword evidence="13" id="KW-0564">Palmitate</keyword>
<comment type="subcellular location">
    <subcellularLocation>
        <location evidence="17 20">Cell inner membrane</location>
        <topology evidence="17 20">Lipid-anchor</topology>
        <orientation evidence="17 20">Periplasmic side</orientation>
    </subcellularLocation>
</comment>
<dbReference type="InterPro" id="IPR003374">
    <property type="entry name" value="ApbE-like_sf"/>
</dbReference>
<evidence type="ECO:0000256" key="10">
    <source>
        <dbReference type="ARBA" id="ARBA00022827"/>
    </source>
</evidence>
<dbReference type="PANTHER" id="PTHR30040:SF2">
    <property type="entry name" value="FAD:PROTEIN FMN TRANSFERASE"/>
    <property type="match status" value="1"/>
</dbReference>
<evidence type="ECO:0000256" key="7">
    <source>
        <dbReference type="ARBA" id="ARBA00022679"/>
    </source>
</evidence>
<evidence type="ECO:0000256" key="20">
    <source>
        <dbReference type="RuleBase" id="RU363002"/>
    </source>
</evidence>
<keyword evidence="22" id="KW-1185">Reference proteome</keyword>
<evidence type="ECO:0000256" key="5">
    <source>
        <dbReference type="ARBA" id="ARBA00022519"/>
    </source>
</evidence>
<evidence type="ECO:0000256" key="4">
    <source>
        <dbReference type="ARBA" id="ARBA00022475"/>
    </source>
</evidence>
<dbReference type="GO" id="GO:0046872">
    <property type="term" value="F:metal ion binding"/>
    <property type="evidence" value="ECO:0007669"/>
    <property type="project" value="UniProtKB-UniRule"/>
</dbReference>
<accession>A0A918XG29</accession>
<name>A0A918XG29_9GAMM</name>
<comment type="caution">
    <text evidence="21">The sequence shown here is derived from an EMBL/GenBank/DDBJ whole genome shotgun (WGS) entry which is preliminary data.</text>
</comment>
<evidence type="ECO:0000256" key="3">
    <source>
        <dbReference type="ARBA" id="ARBA00016337"/>
    </source>
</evidence>
<dbReference type="Gene3D" id="3.10.520.10">
    <property type="entry name" value="ApbE-like domains"/>
    <property type="match status" value="1"/>
</dbReference>
<dbReference type="FunFam" id="3.10.520.10:FF:000001">
    <property type="entry name" value="FAD:protein FMN transferase"/>
    <property type="match status" value="1"/>
</dbReference>
<keyword evidence="7 18" id="KW-0808">Transferase</keyword>
<sequence length="350" mass="36976">MTSVDKRKSHSIEWLFFAVCIGVMLLSGCAREQAPVTLSGATMGTTWQVTYVPEDASATPRELQSAIEDELEAVNAAMSTYRIDAEITAFNALGANQPMAVSQGFAAVMAAALSIGEHSKGAYDVTVGPLVRLWGFGPDGAVHDKPDDAQLQEALATVGQGALSLTAAGELVKAEPREVDLSSIAKGYGIDRLAETIASSGVSNYLVEIGGELRVAGNSPRGDAWRLAIEQPDAGRRAAAAAVSMNEGAIATSGDYRNYFEVDGVRYSHTIDPRTGYPVRHDLASVTVIHSSAMMADGWATALLALGMPDAMNVANAQGLAVYLIQQQDDQWVTSYSEAFNAYLAPLGDQ</sequence>
<evidence type="ECO:0000256" key="2">
    <source>
        <dbReference type="ARBA" id="ARBA00011955"/>
    </source>
</evidence>
<dbReference type="GO" id="GO:0016740">
    <property type="term" value="F:transferase activity"/>
    <property type="evidence" value="ECO:0007669"/>
    <property type="project" value="UniProtKB-UniRule"/>
</dbReference>
<dbReference type="EC" id="2.7.1.180" evidence="2 18"/>
<dbReference type="InterPro" id="IPR024932">
    <property type="entry name" value="ApbE"/>
</dbReference>
<evidence type="ECO:0000256" key="1">
    <source>
        <dbReference type="ARBA" id="ARBA00008282"/>
    </source>
</evidence>
<dbReference type="RefSeq" id="WP_189476027.1">
    <property type="nucleotide sequence ID" value="NZ_BMYM01000001.1"/>
</dbReference>
<keyword evidence="10 18" id="KW-0274">FAD</keyword>
<dbReference type="Pfam" id="PF02424">
    <property type="entry name" value="ApbE"/>
    <property type="match status" value="1"/>
</dbReference>
<gene>
    <name evidence="21" type="primary">apbE</name>
    <name evidence="21" type="ORF">GCM10007053_11580</name>
</gene>
<evidence type="ECO:0000256" key="19">
    <source>
        <dbReference type="PIRSR" id="PIRSR006268-2"/>
    </source>
</evidence>
<dbReference type="Proteomes" id="UP000644693">
    <property type="component" value="Unassembled WGS sequence"/>
</dbReference>
<organism evidence="21 22">
    <name type="scientific">Parahalioglobus pacificus</name>
    <dbReference type="NCBI Taxonomy" id="930806"/>
    <lineage>
        <taxon>Bacteria</taxon>
        <taxon>Pseudomonadati</taxon>
        <taxon>Pseudomonadota</taxon>
        <taxon>Gammaproteobacteria</taxon>
        <taxon>Cellvibrionales</taxon>
        <taxon>Halieaceae</taxon>
        <taxon>Parahalioglobus</taxon>
    </lineage>
</organism>
<dbReference type="PROSITE" id="PS51257">
    <property type="entry name" value="PROKAR_LIPOPROTEIN"/>
    <property type="match status" value="1"/>
</dbReference>
<keyword evidence="9" id="KW-0732">Signal</keyword>
<feature type="binding site" evidence="19">
    <location>
        <position position="297"/>
    </location>
    <ligand>
        <name>Mg(2+)</name>
        <dbReference type="ChEBI" id="CHEBI:18420"/>
    </ligand>
</feature>
<evidence type="ECO:0000256" key="12">
    <source>
        <dbReference type="ARBA" id="ARBA00023136"/>
    </source>
</evidence>
<dbReference type="PIRSF" id="PIRSF006268">
    <property type="entry name" value="ApbE"/>
    <property type="match status" value="1"/>
</dbReference>
<dbReference type="AlphaFoldDB" id="A0A918XG29"/>
<dbReference type="GO" id="GO:0005886">
    <property type="term" value="C:plasma membrane"/>
    <property type="evidence" value="ECO:0007669"/>
    <property type="project" value="UniProtKB-SubCell"/>
</dbReference>
<reference evidence="21" key="2">
    <citation type="submission" date="2020-09" db="EMBL/GenBank/DDBJ databases">
        <authorList>
            <person name="Sun Q."/>
            <person name="Kim S."/>
        </authorList>
    </citation>
    <scope>NUCLEOTIDE SEQUENCE</scope>
    <source>
        <strain evidence="21">KCTC 23430</strain>
    </source>
</reference>
<protein>
    <recommendedName>
        <fullName evidence="3 18">FAD:protein FMN transferase</fullName>
        <ecNumber evidence="2 18">2.7.1.180</ecNumber>
    </recommendedName>
    <alternativeName>
        <fullName evidence="15 18">Flavin transferase</fullName>
    </alternativeName>
</protein>
<comment type="catalytic activity">
    <reaction evidence="16 18 20">
        <text>L-threonyl-[protein] + FAD = FMN-L-threonyl-[protein] + AMP + H(+)</text>
        <dbReference type="Rhea" id="RHEA:36847"/>
        <dbReference type="Rhea" id="RHEA-COMP:11060"/>
        <dbReference type="Rhea" id="RHEA-COMP:11061"/>
        <dbReference type="ChEBI" id="CHEBI:15378"/>
        <dbReference type="ChEBI" id="CHEBI:30013"/>
        <dbReference type="ChEBI" id="CHEBI:57692"/>
        <dbReference type="ChEBI" id="CHEBI:74257"/>
        <dbReference type="ChEBI" id="CHEBI:456215"/>
        <dbReference type="EC" id="2.7.1.180"/>
    </reaction>
</comment>
<comment type="similarity">
    <text evidence="1 18 20">Belongs to the ApbE family.</text>
</comment>
<evidence type="ECO:0000256" key="18">
    <source>
        <dbReference type="PIRNR" id="PIRNR006268"/>
    </source>
</evidence>
<comment type="cofactor">
    <cofactor evidence="19">
        <name>Mg(2+)</name>
        <dbReference type="ChEBI" id="CHEBI:18420"/>
    </cofactor>
    <cofactor evidence="19">
        <name>Mn(2+)</name>
        <dbReference type="ChEBI" id="CHEBI:29035"/>
    </cofactor>
    <text evidence="19">Magnesium. Can also use manganese.</text>
</comment>
<evidence type="ECO:0000313" key="22">
    <source>
        <dbReference type="Proteomes" id="UP000644693"/>
    </source>
</evidence>
<keyword evidence="6 18" id="KW-0285">Flavoprotein</keyword>
<evidence type="ECO:0000256" key="17">
    <source>
        <dbReference type="ARBA" id="ARBA00060485"/>
    </source>
</evidence>
<evidence type="ECO:0000256" key="16">
    <source>
        <dbReference type="ARBA" id="ARBA00048540"/>
    </source>
</evidence>
<dbReference type="EMBL" id="BMYM01000001">
    <property type="protein sequence ID" value="GHD30136.1"/>
    <property type="molecule type" value="Genomic_DNA"/>
</dbReference>
<keyword evidence="14 20" id="KW-0449">Lipoprotein</keyword>
<reference evidence="21" key="1">
    <citation type="journal article" date="2014" name="Int. J. Syst. Evol. Microbiol.">
        <title>Complete genome sequence of Corynebacterium casei LMG S-19264T (=DSM 44701T), isolated from a smear-ripened cheese.</title>
        <authorList>
            <consortium name="US DOE Joint Genome Institute (JGI-PGF)"/>
            <person name="Walter F."/>
            <person name="Albersmeier A."/>
            <person name="Kalinowski J."/>
            <person name="Ruckert C."/>
        </authorList>
    </citation>
    <scope>NUCLEOTIDE SEQUENCE</scope>
    <source>
        <strain evidence="21">KCTC 23430</strain>
    </source>
</reference>